<dbReference type="InterPro" id="IPR003660">
    <property type="entry name" value="HAMP_dom"/>
</dbReference>
<name>A0ABW8SQY9_9CLOT</name>
<keyword evidence="4" id="KW-0597">Phosphoprotein</keyword>
<feature type="domain" description="Histidine kinase" evidence="12">
    <location>
        <begin position="246"/>
        <end position="460"/>
    </location>
</feature>
<gene>
    <name evidence="14" type="ORF">ACJDU8_23515</name>
</gene>
<organism evidence="14 15">
    <name type="scientific">Candidatus Clostridium eludens</name>
    <dbReference type="NCBI Taxonomy" id="3381663"/>
    <lineage>
        <taxon>Bacteria</taxon>
        <taxon>Bacillati</taxon>
        <taxon>Bacillota</taxon>
        <taxon>Clostridia</taxon>
        <taxon>Eubacteriales</taxon>
        <taxon>Clostridiaceae</taxon>
        <taxon>Clostridium</taxon>
    </lineage>
</organism>
<dbReference type="EMBL" id="JBJHZX010000064">
    <property type="protein sequence ID" value="MFL0198502.1"/>
    <property type="molecule type" value="Genomic_DNA"/>
</dbReference>
<evidence type="ECO:0000313" key="14">
    <source>
        <dbReference type="EMBL" id="MFL0198502.1"/>
    </source>
</evidence>
<dbReference type="PROSITE" id="PS50109">
    <property type="entry name" value="HIS_KIN"/>
    <property type="match status" value="1"/>
</dbReference>
<comment type="catalytic activity">
    <reaction evidence="1">
        <text>ATP + protein L-histidine = ADP + protein N-phospho-L-histidine.</text>
        <dbReference type="EC" id="2.7.13.3"/>
    </reaction>
</comment>
<feature type="transmembrane region" description="Helical" evidence="11">
    <location>
        <begin position="12"/>
        <end position="36"/>
    </location>
</feature>
<comment type="subcellular location">
    <subcellularLocation>
        <location evidence="2">Membrane</location>
    </subcellularLocation>
</comment>
<feature type="transmembrane region" description="Helical" evidence="11">
    <location>
        <begin position="160"/>
        <end position="183"/>
    </location>
</feature>
<dbReference type="Pfam" id="PF00512">
    <property type="entry name" value="HisKA"/>
    <property type="match status" value="1"/>
</dbReference>
<evidence type="ECO:0000259" key="12">
    <source>
        <dbReference type="PROSITE" id="PS50109"/>
    </source>
</evidence>
<dbReference type="InterPro" id="IPR036097">
    <property type="entry name" value="HisK_dim/P_sf"/>
</dbReference>
<dbReference type="SMART" id="SM00304">
    <property type="entry name" value="HAMP"/>
    <property type="match status" value="1"/>
</dbReference>
<dbReference type="InterPro" id="IPR003594">
    <property type="entry name" value="HATPase_dom"/>
</dbReference>
<evidence type="ECO:0000256" key="9">
    <source>
        <dbReference type="ARBA" id="ARBA00023012"/>
    </source>
</evidence>
<feature type="domain" description="HAMP" evidence="13">
    <location>
        <begin position="185"/>
        <end position="238"/>
    </location>
</feature>
<dbReference type="GO" id="GO:0005524">
    <property type="term" value="F:ATP binding"/>
    <property type="evidence" value="ECO:0007669"/>
    <property type="project" value="UniProtKB-KW"/>
</dbReference>
<dbReference type="PANTHER" id="PTHR45436:SF5">
    <property type="entry name" value="SENSOR HISTIDINE KINASE TRCS"/>
    <property type="match status" value="1"/>
</dbReference>
<dbReference type="SMART" id="SM00388">
    <property type="entry name" value="HisKA"/>
    <property type="match status" value="1"/>
</dbReference>
<evidence type="ECO:0000259" key="13">
    <source>
        <dbReference type="PROSITE" id="PS50885"/>
    </source>
</evidence>
<proteinExistence type="predicted"/>
<dbReference type="Gene3D" id="3.30.565.10">
    <property type="entry name" value="Histidine kinase-like ATPase, C-terminal domain"/>
    <property type="match status" value="1"/>
</dbReference>
<dbReference type="SUPFAM" id="SSF47384">
    <property type="entry name" value="Homodimeric domain of signal transducing histidine kinase"/>
    <property type="match status" value="1"/>
</dbReference>
<keyword evidence="14" id="KW-0547">Nucleotide-binding</keyword>
<dbReference type="SUPFAM" id="SSF55874">
    <property type="entry name" value="ATPase domain of HSP90 chaperone/DNA topoisomerase II/histidine kinase"/>
    <property type="match status" value="1"/>
</dbReference>
<dbReference type="PANTHER" id="PTHR45436">
    <property type="entry name" value="SENSOR HISTIDINE KINASE YKOH"/>
    <property type="match status" value="1"/>
</dbReference>
<dbReference type="Proteomes" id="UP001623660">
    <property type="component" value="Unassembled WGS sequence"/>
</dbReference>
<dbReference type="InterPro" id="IPR004358">
    <property type="entry name" value="Sig_transdc_His_kin-like_C"/>
</dbReference>
<evidence type="ECO:0000256" key="1">
    <source>
        <dbReference type="ARBA" id="ARBA00000085"/>
    </source>
</evidence>
<dbReference type="Gene3D" id="6.10.340.10">
    <property type="match status" value="1"/>
</dbReference>
<dbReference type="InterPro" id="IPR003661">
    <property type="entry name" value="HisK_dim/P_dom"/>
</dbReference>
<dbReference type="InterPro" id="IPR050428">
    <property type="entry name" value="TCS_sensor_his_kinase"/>
</dbReference>
<evidence type="ECO:0000313" key="15">
    <source>
        <dbReference type="Proteomes" id="UP001623660"/>
    </source>
</evidence>
<reference evidence="14 15" key="1">
    <citation type="submission" date="2024-11" db="EMBL/GenBank/DDBJ databases">
        <authorList>
            <person name="Heng Y.C."/>
            <person name="Lim A.C.H."/>
            <person name="Lee J.K.Y."/>
            <person name="Kittelmann S."/>
        </authorList>
    </citation>
    <scope>NUCLEOTIDE SEQUENCE [LARGE SCALE GENOMIC DNA]</scope>
    <source>
        <strain evidence="14 15">WILCCON 0269</strain>
    </source>
</reference>
<dbReference type="RefSeq" id="WP_406794612.1">
    <property type="nucleotide sequence ID" value="NZ_JBJHZX010000064.1"/>
</dbReference>
<dbReference type="EC" id="2.7.13.3" evidence="3"/>
<dbReference type="CDD" id="cd00075">
    <property type="entry name" value="HATPase"/>
    <property type="match status" value="1"/>
</dbReference>
<accession>A0ABW8SQY9</accession>
<evidence type="ECO:0000256" key="7">
    <source>
        <dbReference type="ARBA" id="ARBA00022777"/>
    </source>
</evidence>
<dbReference type="InterPro" id="IPR036890">
    <property type="entry name" value="HATPase_C_sf"/>
</dbReference>
<dbReference type="PROSITE" id="PS50885">
    <property type="entry name" value="HAMP"/>
    <property type="match status" value="1"/>
</dbReference>
<dbReference type="Gene3D" id="1.10.287.130">
    <property type="match status" value="1"/>
</dbReference>
<dbReference type="InterPro" id="IPR005467">
    <property type="entry name" value="His_kinase_dom"/>
</dbReference>
<evidence type="ECO:0000256" key="6">
    <source>
        <dbReference type="ARBA" id="ARBA00022692"/>
    </source>
</evidence>
<evidence type="ECO:0000256" key="10">
    <source>
        <dbReference type="ARBA" id="ARBA00023136"/>
    </source>
</evidence>
<dbReference type="SMART" id="SM00387">
    <property type="entry name" value="HATPase_c"/>
    <property type="match status" value="1"/>
</dbReference>
<keyword evidence="15" id="KW-1185">Reference proteome</keyword>
<comment type="caution">
    <text evidence="14">The sequence shown here is derived from an EMBL/GenBank/DDBJ whole genome shotgun (WGS) entry which is preliminary data.</text>
</comment>
<dbReference type="CDD" id="cd00082">
    <property type="entry name" value="HisKA"/>
    <property type="match status" value="1"/>
</dbReference>
<dbReference type="PRINTS" id="PR00344">
    <property type="entry name" value="BCTRLSENSOR"/>
</dbReference>
<keyword evidence="5" id="KW-0808">Transferase</keyword>
<evidence type="ECO:0000256" key="8">
    <source>
        <dbReference type="ARBA" id="ARBA00022989"/>
    </source>
</evidence>
<keyword evidence="14" id="KW-0067">ATP-binding</keyword>
<evidence type="ECO:0000256" key="3">
    <source>
        <dbReference type="ARBA" id="ARBA00012438"/>
    </source>
</evidence>
<dbReference type="Pfam" id="PF00672">
    <property type="entry name" value="HAMP"/>
    <property type="match status" value="1"/>
</dbReference>
<keyword evidence="8 11" id="KW-1133">Transmembrane helix</keyword>
<evidence type="ECO:0000256" key="5">
    <source>
        <dbReference type="ARBA" id="ARBA00022679"/>
    </source>
</evidence>
<keyword evidence="7" id="KW-0418">Kinase</keyword>
<sequence length="460" mass="52422">MSLNFDRFRKISWKLTIIYSAIFSILWIFLSASILYGVRYFLINQSINQVESSTNIIIQNIIGNEKEQTDITDPELLSEAQSNREINIKIANSQGSIVNSSNNFNTKWISMTSKINTIMVVEKGEKHIVVKNSKIMSGNSVKSYIQVAKDMTNEDGFMNLLFTFLTIVNLIEIVLVVFVVYLTSKRILKPIDKITNTAKSISVRDLNERIEVKVADDELGRLAITFNEMIERLKISFDKQKQFVSDASHELRTPIGVIQGYVNLIDRWGKYDEGILNESIQAMKIETTNMIELIESLLFLARGDDEKSRLQRERFNLKGLAKEVINDSRLVDQYHDLGFDIDDKIFINADRKMIKQALRSLVDNSIKYTPENGKIEILAENIDRDIKIIVRDTGIGIPQDEIEKIFDRFYRVDKTRSKDAGGSGLGLSIVNWIVSVHDGKIFAESETGKGTKMIMLLPKG</sequence>
<keyword evidence="6 11" id="KW-0812">Transmembrane</keyword>
<evidence type="ECO:0000256" key="2">
    <source>
        <dbReference type="ARBA" id="ARBA00004370"/>
    </source>
</evidence>
<dbReference type="CDD" id="cd06225">
    <property type="entry name" value="HAMP"/>
    <property type="match status" value="1"/>
</dbReference>
<keyword evidence="9" id="KW-0902">Two-component regulatory system</keyword>
<keyword evidence="10 11" id="KW-0472">Membrane</keyword>
<evidence type="ECO:0000256" key="4">
    <source>
        <dbReference type="ARBA" id="ARBA00022553"/>
    </source>
</evidence>
<dbReference type="SUPFAM" id="SSF158472">
    <property type="entry name" value="HAMP domain-like"/>
    <property type="match status" value="1"/>
</dbReference>
<dbReference type="Pfam" id="PF02518">
    <property type="entry name" value="HATPase_c"/>
    <property type="match status" value="1"/>
</dbReference>
<evidence type="ECO:0000256" key="11">
    <source>
        <dbReference type="SAM" id="Phobius"/>
    </source>
</evidence>
<protein>
    <recommendedName>
        <fullName evidence="3">histidine kinase</fullName>
        <ecNumber evidence="3">2.7.13.3</ecNumber>
    </recommendedName>
</protein>